<organism evidence="1">
    <name type="scientific">Pararge aegeria</name>
    <name type="common">speckled wood butterfly</name>
    <dbReference type="NCBI Taxonomy" id="116150"/>
    <lineage>
        <taxon>Eukaryota</taxon>
        <taxon>Metazoa</taxon>
        <taxon>Ecdysozoa</taxon>
        <taxon>Arthropoda</taxon>
        <taxon>Hexapoda</taxon>
        <taxon>Insecta</taxon>
        <taxon>Pterygota</taxon>
        <taxon>Neoptera</taxon>
        <taxon>Endopterygota</taxon>
        <taxon>Lepidoptera</taxon>
        <taxon>Glossata</taxon>
        <taxon>Ditrysia</taxon>
        <taxon>Papilionoidea</taxon>
        <taxon>Nymphalidae</taxon>
        <taxon>Satyrinae</taxon>
        <taxon>Satyrini</taxon>
        <taxon>Parargina</taxon>
        <taxon>Pararge</taxon>
    </lineage>
</organism>
<protein>
    <submittedName>
        <fullName evidence="1">Uncharacterized protein</fullName>
    </submittedName>
</protein>
<accession>S4P5G0</accession>
<dbReference type="AlphaFoldDB" id="S4P5G0"/>
<reference evidence="1" key="2">
    <citation type="submission" date="2013-05" db="EMBL/GenBank/DDBJ databases">
        <authorList>
            <person name="Carter J.-M."/>
            <person name="Baker S.C."/>
            <person name="Pink R."/>
            <person name="Carter D.R.F."/>
            <person name="Collins A."/>
            <person name="Tomlin J."/>
            <person name="Gibbs M."/>
            <person name="Breuker C.J."/>
        </authorList>
    </citation>
    <scope>NUCLEOTIDE SEQUENCE</scope>
    <source>
        <tissue evidence="1">Ovary</tissue>
    </source>
</reference>
<name>S4P5G0_9NEOP</name>
<evidence type="ECO:0000313" key="1">
    <source>
        <dbReference type="EMBL" id="JAA86996.1"/>
    </source>
</evidence>
<sequence length="102" mass="11398">MWGVAKLHYRLAACEPSSERSGIRLYETKLHCCICCVRLGPRTANTSVNFGVTRMGATSPAGEAAHWGNQKKQRCFYFNVGAPTSRLTIFRKLRNIGFARGF</sequence>
<proteinExistence type="predicted"/>
<reference evidence="1" key="1">
    <citation type="journal article" date="2013" name="BMC Genomics">
        <title>Unscrambling butterfly oogenesis.</title>
        <authorList>
            <person name="Carter J.M."/>
            <person name="Baker S.C."/>
            <person name="Pink R."/>
            <person name="Carter D.R."/>
            <person name="Collins A."/>
            <person name="Tomlin J."/>
            <person name="Gibbs M."/>
            <person name="Breuker C.J."/>
        </authorList>
    </citation>
    <scope>NUCLEOTIDE SEQUENCE</scope>
    <source>
        <tissue evidence="1">Ovary</tissue>
    </source>
</reference>
<dbReference type="EMBL" id="GAIX01005564">
    <property type="protein sequence ID" value="JAA86996.1"/>
    <property type="molecule type" value="Transcribed_RNA"/>
</dbReference>